<dbReference type="GO" id="GO:0003677">
    <property type="term" value="F:DNA binding"/>
    <property type="evidence" value="ECO:0007669"/>
    <property type="project" value="UniProtKB-KW"/>
</dbReference>
<evidence type="ECO:0000313" key="3">
    <source>
        <dbReference type="EMBL" id="SFQ99576.1"/>
    </source>
</evidence>
<keyword evidence="1" id="KW-0238">DNA-binding</keyword>
<dbReference type="Proteomes" id="UP000199584">
    <property type="component" value="Unassembled WGS sequence"/>
</dbReference>
<dbReference type="InterPro" id="IPR001387">
    <property type="entry name" value="Cro/C1-type_HTH"/>
</dbReference>
<dbReference type="AlphaFoldDB" id="A0A1I6D249"/>
<evidence type="ECO:0000313" key="4">
    <source>
        <dbReference type="Proteomes" id="UP000199584"/>
    </source>
</evidence>
<dbReference type="EMBL" id="FOYM01000004">
    <property type="protein sequence ID" value="SFQ99576.1"/>
    <property type="molecule type" value="Genomic_DNA"/>
</dbReference>
<dbReference type="Pfam" id="PF01381">
    <property type="entry name" value="HTH_3"/>
    <property type="match status" value="2"/>
</dbReference>
<gene>
    <name evidence="3" type="ORF">SAMN05660706_104131</name>
</gene>
<dbReference type="PANTHER" id="PTHR46558">
    <property type="entry name" value="TRACRIPTIONAL REGULATORY PROTEIN-RELATED-RELATED"/>
    <property type="match status" value="1"/>
</dbReference>
<accession>A0A1I6D249</accession>
<evidence type="ECO:0000259" key="2">
    <source>
        <dbReference type="PROSITE" id="PS50943"/>
    </source>
</evidence>
<dbReference type="PANTHER" id="PTHR46558:SF11">
    <property type="entry name" value="HTH-TYPE TRANSCRIPTIONAL REGULATOR XRE"/>
    <property type="match status" value="1"/>
</dbReference>
<dbReference type="PROSITE" id="PS50943">
    <property type="entry name" value="HTH_CROC1"/>
    <property type="match status" value="2"/>
</dbReference>
<feature type="domain" description="HTH cro/C1-type" evidence="2">
    <location>
        <begin position="87"/>
        <end position="141"/>
    </location>
</feature>
<dbReference type="InterPro" id="IPR010982">
    <property type="entry name" value="Lambda_DNA-bd_dom_sf"/>
</dbReference>
<sequence>MKGDFMQTFGNYLKQLRNKKNLTQKELARLAGIDPSTLCRLEQGSRKPTPRMVRKLARALEQPLAELMARAEMKQIAENLPVFAERLHSLRKLSGLTQEQLAEILDCRKSVLAGCESGRRPPGYLLSLKIASYFNVSLDYLFGLTEGNKDGNQAGLTVEQEVVLSILKNLPWLTCKT</sequence>
<proteinExistence type="predicted"/>
<feature type="domain" description="HTH cro/C1-type" evidence="2">
    <location>
        <begin position="13"/>
        <end position="67"/>
    </location>
</feature>
<protein>
    <submittedName>
        <fullName evidence="3">Transcriptional regulator, contains XRE-family HTH domain</fullName>
    </submittedName>
</protein>
<dbReference type="CDD" id="cd00093">
    <property type="entry name" value="HTH_XRE"/>
    <property type="match status" value="2"/>
</dbReference>
<dbReference type="STRING" id="39060.SAMN05660706_104131"/>
<reference evidence="4" key="1">
    <citation type="submission" date="2016-10" db="EMBL/GenBank/DDBJ databases">
        <authorList>
            <person name="Varghese N."/>
            <person name="Submissions S."/>
        </authorList>
    </citation>
    <scope>NUCLEOTIDE SEQUENCE [LARGE SCALE GENOMIC DNA]</scope>
    <source>
        <strain evidence="4">DSM 3669</strain>
    </source>
</reference>
<dbReference type="SUPFAM" id="SSF47413">
    <property type="entry name" value="lambda repressor-like DNA-binding domains"/>
    <property type="match status" value="2"/>
</dbReference>
<dbReference type="SMART" id="SM00530">
    <property type="entry name" value="HTH_XRE"/>
    <property type="match status" value="2"/>
</dbReference>
<dbReference type="OrthoDB" id="1766270at2"/>
<dbReference type="Gene3D" id="1.10.260.40">
    <property type="entry name" value="lambda repressor-like DNA-binding domains"/>
    <property type="match status" value="2"/>
</dbReference>
<name>A0A1I6D249_9FIRM</name>
<dbReference type="RefSeq" id="WP_092482129.1">
    <property type="nucleotide sequence ID" value="NZ_FOYM01000004.1"/>
</dbReference>
<evidence type="ECO:0000256" key="1">
    <source>
        <dbReference type="ARBA" id="ARBA00023125"/>
    </source>
</evidence>
<organism evidence="3 4">
    <name type="scientific">Desulfoscipio geothermicus DSM 3669</name>
    <dbReference type="NCBI Taxonomy" id="1121426"/>
    <lineage>
        <taxon>Bacteria</taxon>
        <taxon>Bacillati</taxon>
        <taxon>Bacillota</taxon>
        <taxon>Clostridia</taxon>
        <taxon>Eubacteriales</taxon>
        <taxon>Desulfallaceae</taxon>
        <taxon>Desulfoscipio</taxon>
    </lineage>
</organism>
<keyword evidence="4" id="KW-1185">Reference proteome</keyword>